<evidence type="ECO:0000256" key="2">
    <source>
        <dbReference type="ARBA" id="ARBA00022490"/>
    </source>
</evidence>
<dbReference type="InterPro" id="IPR012796">
    <property type="entry name" value="Lysidine-tRNA-synth_C"/>
</dbReference>
<dbReference type="InterPro" id="IPR011063">
    <property type="entry name" value="TilS/TtcA_N"/>
</dbReference>
<evidence type="ECO:0000256" key="1">
    <source>
        <dbReference type="ARBA" id="ARBA00004496"/>
    </source>
</evidence>
<evidence type="ECO:0000256" key="4">
    <source>
        <dbReference type="ARBA" id="ARBA00022694"/>
    </source>
</evidence>
<evidence type="ECO:0000256" key="7">
    <source>
        <dbReference type="ARBA" id="ARBA00048539"/>
    </source>
</evidence>
<dbReference type="InterPro" id="IPR015262">
    <property type="entry name" value="tRNA_Ile_lys_synt_subst-bd"/>
</dbReference>
<reference evidence="10 11" key="1">
    <citation type="submission" date="2017-06" db="EMBL/GenBank/DDBJ databases">
        <title>Metabolic interaction between xylem feeders and their symbionts.</title>
        <authorList>
            <person name="Chouaia B."/>
        </authorList>
    </citation>
    <scope>NUCLEOTIDE SEQUENCE [LARGE SCALE GENOMIC DNA]</scope>
    <source>
        <strain evidence="10 11">Gra</strain>
    </source>
</reference>
<keyword evidence="5" id="KW-0547">Nucleotide-binding</keyword>
<dbReference type="PANTHER" id="PTHR43033">
    <property type="entry name" value="TRNA(ILE)-LYSIDINE SYNTHASE-RELATED"/>
    <property type="match status" value="1"/>
</dbReference>
<comment type="caution">
    <text evidence="8">Lacks conserved residue(s) required for the propagation of feature annotation.</text>
</comment>
<dbReference type="SMART" id="SM00977">
    <property type="entry name" value="TilS_C"/>
    <property type="match status" value="1"/>
</dbReference>
<dbReference type="Pfam" id="PF11734">
    <property type="entry name" value="TilS_C"/>
    <property type="match status" value="1"/>
</dbReference>
<comment type="function">
    <text evidence="8">Ligates lysine onto the cytidine present at position 34 of the AUA codon-specific tRNA(Ile) that contains the anticodon CAU, in an ATP-dependent manner. Cytidine is converted to lysidine, thus changing the amino acid specificity of the tRNA from methionine to isoleucine.</text>
</comment>
<evidence type="ECO:0000259" key="9">
    <source>
        <dbReference type="SMART" id="SM00977"/>
    </source>
</evidence>
<feature type="domain" description="Lysidine-tRNA(Ile) synthetase C-terminal" evidence="9">
    <location>
        <begin position="391"/>
        <end position="464"/>
    </location>
</feature>
<dbReference type="NCBIfam" id="TIGR02432">
    <property type="entry name" value="lysidine_TilS_N"/>
    <property type="match status" value="1"/>
</dbReference>
<evidence type="ECO:0000256" key="5">
    <source>
        <dbReference type="ARBA" id="ARBA00022741"/>
    </source>
</evidence>
<name>A0A2N4XWD5_9GAMM</name>
<evidence type="ECO:0000256" key="8">
    <source>
        <dbReference type="HAMAP-Rule" id="MF_01161"/>
    </source>
</evidence>
<keyword evidence="3 8" id="KW-0436">Ligase</keyword>
<comment type="similarity">
    <text evidence="8">Belongs to the tRNA(Ile)-lysidine synthase family.</text>
</comment>
<dbReference type="Pfam" id="PF09179">
    <property type="entry name" value="TilS"/>
    <property type="match status" value="1"/>
</dbReference>
<keyword evidence="4 8" id="KW-0819">tRNA processing</keyword>
<comment type="subcellular location">
    <subcellularLocation>
        <location evidence="1 8">Cytoplasm</location>
    </subcellularLocation>
</comment>
<dbReference type="RefSeq" id="WP_101627066.1">
    <property type="nucleotide sequence ID" value="NZ_NJPO01000151.1"/>
</dbReference>
<dbReference type="Proteomes" id="UP000234253">
    <property type="component" value="Unassembled WGS sequence"/>
</dbReference>
<dbReference type="Gene3D" id="1.20.59.20">
    <property type="match status" value="1"/>
</dbReference>
<dbReference type="EC" id="6.3.4.19" evidence="8"/>
<sequence>MKYKSNVLHGLQQQVAESIAGHNQLLLALCGGLDSTVLLEILKSLRDANNQKTGPQLSLRAMHVHHGLSTHADLWVTHCEQQCRQRTVPFKVIRVKLETIPTPKNGIEAAARNARYQALHDVLVPGEVLLTAQHQDDQAETLLLALKRGSGPAGLAAMAANSSLGDHRLLRPLLACSRAQLAAYAVALNLSWIEDDSNQNDRFDRNFLRLRILMPLQQRWPKFSQAATRSAQLCGEQETLLDELLKETLTTLVRSDGGLQLTPLLPMSHLRRGALLRRWLASQGAEMPSRQQLAHLWQEVALSRRDAVPQFAIGNKLLRRFRDRLYLLSTPISAEPKVDALLWPVSTAQLLLPHHLGLLIRQLNDTVISPNINIVNTSVSVIRAPQSDEGVSVRFGKVDGLLHIVGHRHGRTLKKIWQKLAVPPWQRRRTPLLFYNQRLIAAPGIFVTRDGEVQNNCAQWRLHWLPSSSLDFPVNFIPGS</sequence>
<dbReference type="SUPFAM" id="SSF82829">
    <property type="entry name" value="MesJ substrate recognition domain-like"/>
    <property type="match status" value="1"/>
</dbReference>
<dbReference type="PANTHER" id="PTHR43033:SF1">
    <property type="entry name" value="TRNA(ILE)-LYSIDINE SYNTHASE-RELATED"/>
    <property type="match status" value="1"/>
</dbReference>
<dbReference type="GO" id="GO:0032267">
    <property type="term" value="F:tRNA(Ile)-lysidine synthase activity"/>
    <property type="evidence" value="ECO:0007669"/>
    <property type="project" value="UniProtKB-EC"/>
</dbReference>
<evidence type="ECO:0000313" key="10">
    <source>
        <dbReference type="EMBL" id="PLK58308.1"/>
    </source>
</evidence>
<dbReference type="OrthoDB" id="9807403at2"/>
<dbReference type="Gene3D" id="3.40.50.620">
    <property type="entry name" value="HUPs"/>
    <property type="match status" value="1"/>
</dbReference>
<dbReference type="SUPFAM" id="SSF52402">
    <property type="entry name" value="Adenine nucleotide alpha hydrolases-like"/>
    <property type="match status" value="1"/>
</dbReference>
<dbReference type="HAMAP" id="MF_01161">
    <property type="entry name" value="tRNA_Ile_lys_synt"/>
    <property type="match status" value="1"/>
</dbReference>
<dbReference type="SUPFAM" id="SSF56037">
    <property type="entry name" value="PheT/TilS domain"/>
    <property type="match status" value="1"/>
</dbReference>
<comment type="catalytic activity">
    <reaction evidence="7 8">
        <text>cytidine(34) in tRNA(Ile2) + L-lysine + ATP = lysidine(34) in tRNA(Ile2) + AMP + diphosphate + H(+)</text>
        <dbReference type="Rhea" id="RHEA:43744"/>
        <dbReference type="Rhea" id="RHEA-COMP:10625"/>
        <dbReference type="Rhea" id="RHEA-COMP:10670"/>
        <dbReference type="ChEBI" id="CHEBI:15378"/>
        <dbReference type="ChEBI" id="CHEBI:30616"/>
        <dbReference type="ChEBI" id="CHEBI:32551"/>
        <dbReference type="ChEBI" id="CHEBI:33019"/>
        <dbReference type="ChEBI" id="CHEBI:82748"/>
        <dbReference type="ChEBI" id="CHEBI:83665"/>
        <dbReference type="ChEBI" id="CHEBI:456215"/>
        <dbReference type="EC" id="6.3.4.19"/>
    </reaction>
</comment>
<dbReference type="InterPro" id="IPR012795">
    <property type="entry name" value="tRNA_Ile_lys_synt_N"/>
</dbReference>
<comment type="caution">
    <text evidence="10">The sequence shown here is derived from an EMBL/GenBank/DDBJ whole genome shotgun (WGS) entry which is preliminary data.</text>
</comment>
<keyword evidence="6" id="KW-0067">ATP-binding</keyword>
<dbReference type="CDD" id="cd01992">
    <property type="entry name" value="TilS_N"/>
    <property type="match status" value="1"/>
</dbReference>
<evidence type="ECO:0000256" key="3">
    <source>
        <dbReference type="ARBA" id="ARBA00022598"/>
    </source>
</evidence>
<organism evidence="10 11">
    <name type="scientific">Candidatus Palibaumannia cicadellinicola</name>
    <dbReference type="NCBI Taxonomy" id="186490"/>
    <lineage>
        <taxon>Bacteria</taxon>
        <taxon>Pseudomonadati</taxon>
        <taxon>Pseudomonadota</taxon>
        <taxon>Gammaproteobacteria</taxon>
        <taxon>Candidatus Palibaumannia</taxon>
    </lineage>
</organism>
<dbReference type="InterPro" id="IPR014729">
    <property type="entry name" value="Rossmann-like_a/b/a_fold"/>
</dbReference>
<dbReference type="NCBIfam" id="TIGR02433">
    <property type="entry name" value="lysidine_TilS_C"/>
    <property type="match status" value="1"/>
</dbReference>
<keyword evidence="2 8" id="KW-0963">Cytoplasm</keyword>
<dbReference type="GO" id="GO:0006400">
    <property type="term" value="P:tRNA modification"/>
    <property type="evidence" value="ECO:0007669"/>
    <property type="project" value="UniProtKB-UniRule"/>
</dbReference>
<accession>A0A2N4XWD5</accession>
<dbReference type="Pfam" id="PF01171">
    <property type="entry name" value="ATP_bind_3"/>
    <property type="match status" value="1"/>
</dbReference>
<dbReference type="AlphaFoldDB" id="A0A2N4XWD5"/>
<dbReference type="InterPro" id="IPR012094">
    <property type="entry name" value="tRNA_Ile_lys_synt"/>
</dbReference>
<dbReference type="GO" id="GO:0005737">
    <property type="term" value="C:cytoplasm"/>
    <property type="evidence" value="ECO:0007669"/>
    <property type="project" value="UniProtKB-SubCell"/>
</dbReference>
<protein>
    <recommendedName>
        <fullName evidence="8">tRNA(Ile)-lysidine synthase</fullName>
        <ecNumber evidence="8">6.3.4.19</ecNumber>
    </recommendedName>
    <alternativeName>
        <fullName evidence="8">tRNA(Ile)-2-lysyl-cytidine synthase</fullName>
    </alternativeName>
    <alternativeName>
        <fullName evidence="8">tRNA(Ile)-lysidine synthetase</fullName>
    </alternativeName>
</protein>
<evidence type="ECO:0000256" key="6">
    <source>
        <dbReference type="ARBA" id="ARBA00022840"/>
    </source>
</evidence>
<dbReference type="EMBL" id="NJPO01000151">
    <property type="protein sequence ID" value="PLK58308.1"/>
    <property type="molecule type" value="Genomic_DNA"/>
</dbReference>
<evidence type="ECO:0000313" key="11">
    <source>
        <dbReference type="Proteomes" id="UP000234253"/>
    </source>
</evidence>
<dbReference type="GO" id="GO:0005524">
    <property type="term" value="F:ATP binding"/>
    <property type="evidence" value="ECO:0007669"/>
    <property type="project" value="UniProtKB-KW"/>
</dbReference>
<gene>
    <name evidence="8 10" type="primary">tilS</name>
    <name evidence="10" type="ORF">CEX73_02805</name>
</gene>
<proteinExistence type="inferred from homology"/>